<proteinExistence type="predicted"/>
<reference evidence="2" key="1">
    <citation type="submission" date="2011-11" db="EMBL/GenBank/DDBJ databases">
        <title>Escape from toxin-antitoxin mediated abortive infection can occur by recombination within a generalized transducing phage of Pectobacterium atrosepticum.</title>
        <authorList>
            <person name="Blower T.R."/>
            <person name="Evans T.J."/>
            <person name="Przybilski R."/>
            <person name="Fineran P.C."/>
            <person name="Salmond G.P.C."/>
        </authorList>
    </citation>
    <scope>NUCLEOTIDE SEQUENCE [LARGE SCALE GENOMIC DNA]</scope>
</reference>
<reference evidence="1 2" key="2">
    <citation type="journal article" date="2012" name="PLoS Genet.">
        <title>Viral evasion of a bacterial suicide system by RNA-based molecular mimicry enables infectious altruism.</title>
        <authorList>
            <person name="Blower T.R."/>
            <person name="Evans T.J."/>
            <person name="Przybilski R."/>
            <person name="Fineran P.C."/>
            <person name="Salmond G.P."/>
        </authorList>
    </citation>
    <scope>NUCLEOTIDE SEQUENCE [LARGE SCALE GENOMIC DNA]</scope>
</reference>
<protein>
    <submittedName>
        <fullName evidence="1">Uncharacterized protein</fullName>
    </submittedName>
</protein>
<accession>K9L4X0</accession>
<dbReference type="EMBL" id="JQ015307">
    <property type="protein sequence ID" value="AEZ66241.1"/>
    <property type="molecule type" value="Genomic_DNA"/>
</dbReference>
<evidence type="ECO:0000313" key="2">
    <source>
        <dbReference type="Proteomes" id="UP000010999"/>
    </source>
</evidence>
<sequence>MKVKLISQKEAAKLLDRAYALNREHPQLRVGQNLLNYIHEDYPDLANKFHGGDADFFYQRHVPTVIETFYQYYVEK</sequence>
<dbReference type="KEGG" id="vg:14515270"/>
<dbReference type="Proteomes" id="UP000010999">
    <property type="component" value="Segment"/>
</dbReference>
<dbReference type="RefSeq" id="YP_007392537.1">
    <property type="nucleotide sequence ID" value="NC_020201.1"/>
</dbReference>
<keyword evidence="2" id="KW-1185">Reference proteome</keyword>
<organism evidence="1 2">
    <name type="scientific">Pectobacterium phage phiTE</name>
    <dbReference type="NCBI Taxonomy" id="1116482"/>
    <lineage>
        <taxon>Viruses</taxon>
        <taxon>Duplodnaviria</taxon>
        <taxon>Heunggongvirae</taxon>
        <taxon>Uroviricota</taxon>
        <taxon>Caudoviricetes</taxon>
        <taxon>Vequintavirinae</taxon>
        <taxon>Certrevirus</taxon>
        <taxon>Certrevirus phiTE</taxon>
    </lineage>
</organism>
<name>K9L4X0_9CAUD</name>
<dbReference type="OrthoDB" id="25829at10239"/>
<dbReference type="GeneID" id="14515270"/>
<gene>
    <name evidence="1" type="ORF">phiTE_075</name>
</gene>
<evidence type="ECO:0000313" key="1">
    <source>
        <dbReference type="EMBL" id="AEZ66241.1"/>
    </source>
</evidence>